<dbReference type="InterPro" id="IPR025345">
    <property type="entry name" value="DUF4249"/>
</dbReference>
<name>A0A1Y1SZW7_9FLAO</name>
<dbReference type="EMBL" id="ARYN01000016">
    <property type="protein sequence ID" value="ORL44300.1"/>
    <property type="molecule type" value="Genomic_DNA"/>
</dbReference>
<protein>
    <recommendedName>
        <fullName evidence="3">DUF4249 domain-containing protein</fullName>
    </recommendedName>
</protein>
<sequence>MSSETSEATMVIESVITDELKHQQVKLSLAGPLNSEEPMFETNASVNVFSSTGEIYTFQEDSVGYYSSIDQFRAEANQSYYLEVQTNDGRTYRSTDRQMVETSAPIQIVAQRQENEEQVGAAIYTINNSGSENRYYKYTFEETYKIEATYVASLKFGNSLLDLVPVEEEQRICYASNRSQEILLNNFEYLENDSTNQFLIQFIPNNDRRLFERYSIYVDRLSISPDAYRFFRILRESSIAENIFSQRQLGFIEGNIASVNEPDENVVGFFEVASHSSQRIFFNYTDLFDASERPSVFEGCEVTRPPFTEVVSDYENGQIQFLSTPTEDGNPDEGDGPYRVVPIECVDCRELGSNEQPDFWIE</sequence>
<dbReference type="Proteomes" id="UP000192746">
    <property type="component" value="Unassembled WGS sequence"/>
</dbReference>
<dbReference type="AlphaFoldDB" id="A0A1Y1SZW7"/>
<organism evidence="1 2">
    <name type="scientific">Zunongwangia atlantica 22II14-10F7</name>
    <dbReference type="NCBI Taxonomy" id="1185767"/>
    <lineage>
        <taxon>Bacteria</taxon>
        <taxon>Pseudomonadati</taxon>
        <taxon>Bacteroidota</taxon>
        <taxon>Flavobacteriia</taxon>
        <taxon>Flavobacteriales</taxon>
        <taxon>Flavobacteriaceae</taxon>
        <taxon>Zunongwangia</taxon>
    </lineage>
</organism>
<reference evidence="1 2" key="1">
    <citation type="submission" date="2013-04" db="EMBL/GenBank/DDBJ databases">
        <title>Zunongwangia sp. 22II14-10F7 Genome Sequencing.</title>
        <authorList>
            <person name="Lai Q."/>
            <person name="Shao Z."/>
        </authorList>
    </citation>
    <scope>NUCLEOTIDE SEQUENCE [LARGE SCALE GENOMIC DNA]</scope>
    <source>
        <strain evidence="1 2">22II14-10F7</strain>
    </source>
</reference>
<proteinExistence type="predicted"/>
<comment type="caution">
    <text evidence="1">The sequence shown here is derived from an EMBL/GenBank/DDBJ whole genome shotgun (WGS) entry which is preliminary data.</text>
</comment>
<accession>A0A1Y1SZW7</accession>
<evidence type="ECO:0008006" key="3">
    <source>
        <dbReference type="Google" id="ProtNLM"/>
    </source>
</evidence>
<dbReference type="RefSeq" id="WP_245801662.1">
    <property type="nucleotide sequence ID" value="NZ_ARYN01000016.1"/>
</dbReference>
<dbReference type="STRING" id="1185767.IIF7_16322"/>
<dbReference type="Pfam" id="PF14054">
    <property type="entry name" value="DUF4249"/>
    <property type="match status" value="1"/>
</dbReference>
<evidence type="ECO:0000313" key="2">
    <source>
        <dbReference type="Proteomes" id="UP000192746"/>
    </source>
</evidence>
<keyword evidence="2" id="KW-1185">Reference proteome</keyword>
<evidence type="ECO:0000313" key="1">
    <source>
        <dbReference type="EMBL" id="ORL44300.1"/>
    </source>
</evidence>
<gene>
    <name evidence="1" type="ORF">IIF7_16322</name>
</gene>